<comment type="caution">
    <text evidence="1">The sequence shown here is derived from an EMBL/GenBank/DDBJ whole genome shotgun (WGS) entry which is preliminary data.</text>
</comment>
<gene>
    <name evidence="1" type="ORF">BPOR_0189g00090</name>
</gene>
<protein>
    <submittedName>
        <fullName evidence="1">Uncharacterized protein</fullName>
    </submittedName>
</protein>
<dbReference type="EMBL" id="PQXO01000189">
    <property type="protein sequence ID" value="TGO88021.1"/>
    <property type="molecule type" value="Genomic_DNA"/>
</dbReference>
<evidence type="ECO:0000313" key="1">
    <source>
        <dbReference type="EMBL" id="TGO88021.1"/>
    </source>
</evidence>
<keyword evidence="2" id="KW-1185">Reference proteome</keyword>
<dbReference type="Proteomes" id="UP000297280">
    <property type="component" value="Unassembled WGS sequence"/>
</dbReference>
<sequence>MQNDEREIHDNDKKDSEYFFSAGLVNHSENPKACSLLINESLLEPEWLLNDGIKSRLARHYTKTSVFSSPSHSFTRANVENVDQDIKQPMRNKVLENAPSDPAPFPLKLSKELSHDTTHLPKAQTPDYPLFTRCSERRRQTVDTTAHAYLLR</sequence>
<reference evidence="1 2" key="1">
    <citation type="submission" date="2017-12" db="EMBL/GenBank/DDBJ databases">
        <title>Comparative genomics of Botrytis spp.</title>
        <authorList>
            <person name="Valero-Jimenez C.A."/>
            <person name="Tapia P."/>
            <person name="Veloso J."/>
            <person name="Silva-Moreno E."/>
            <person name="Staats M."/>
            <person name="Valdes J.H."/>
            <person name="Van Kan J.A.L."/>
        </authorList>
    </citation>
    <scope>NUCLEOTIDE SEQUENCE [LARGE SCALE GENOMIC DNA]</scope>
    <source>
        <strain evidence="1 2">MUCL3349</strain>
    </source>
</reference>
<organism evidence="1 2">
    <name type="scientific">Botrytis porri</name>
    <dbReference type="NCBI Taxonomy" id="87229"/>
    <lineage>
        <taxon>Eukaryota</taxon>
        <taxon>Fungi</taxon>
        <taxon>Dikarya</taxon>
        <taxon>Ascomycota</taxon>
        <taxon>Pezizomycotina</taxon>
        <taxon>Leotiomycetes</taxon>
        <taxon>Helotiales</taxon>
        <taxon>Sclerotiniaceae</taxon>
        <taxon>Botrytis</taxon>
    </lineage>
</organism>
<name>A0A4Z1KU40_9HELO</name>
<evidence type="ECO:0000313" key="2">
    <source>
        <dbReference type="Proteomes" id="UP000297280"/>
    </source>
</evidence>
<accession>A0A4Z1KU40</accession>
<proteinExistence type="predicted"/>
<dbReference type="AlphaFoldDB" id="A0A4Z1KU40"/>
<dbReference type="OrthoDB" id="10441166at2759"/>